<dbReference type="Proteomes" id="UP000030341">
    <property type="component" value="Chromosome 1"/>
</dbReference>
<dbReference type="AlphaFoldDB" id="A0A0A7ECV8"/>
<keyword evidence="3" id="KW-1185">Reference proteome</keyword>
<evidence type="ECO:0000256" key="1">
    <source>
        <dbReference type="SAM" id="Phobius"/>
    </source>
</evidence>
<keyword evidence="1" id="KW-1133">Transmembrane helix</keyword>
<gene>
    <name evidence="2" type="ORF">OM33_00885</name>
</gene>
<keyword evidence="1" id="KW-0812">Transmembrane</keyword>
<keyword evidence="1" id="KW-0472">Membrane</keyword>
<dbReference type="HOGENOM" id="CLU_096028_3_4_6"/>
<feature type="transmembrane region" description="Helical" evidence="1">
    <location>
        <begin position="28"/>
        <end position="47"/>
    </location>
</feature>
<evidence type="ECO:0000313" key="3">
    <source>
        <dbReference type="Proteomes" id="UP000030341"/>
    </source>
</evidence>
<dbReference type="eggNOG" id="COG5652">
    <property type="taxonomic scope" value="Bacteria"/>
</dbReference>
<sequence length="120" mass="13490">MSRRIYQALFIIIIIACSLLFFKEVKSSVSSITHIDKLAHFGVFFILTGFLKRAFKAPIWLYIVILAAYGAGVEYVQGMIPHRQASFADFVADVAGILSYLLISAVWHKRHAKAKQSEQA</sequence>
<accession>A0A0A7ECV8</accession>
<dbReference type="EMBL" id="CP009888">
    <property type="protein sequence ID" value="AIY63872.1"/>
    <property type="molecule type" value="Genomic_DNA"/>
</dbReference>
<dbReference type="STRING" id="1348114.OM33_00885"/>
<reference evidence="2 3" key="1">
    <citation type="submission" date="2014-11" db="EMBL/GenBank/DDBJ databases">
        <title>Complete Genome Sequence of Pseudoalteromonas sp. Strain OCN003 Isolated from Kaneohe Bay, Oahu, Hawaii.</title>
        <authorList>
            <person name="Beurmann S."/>
            <person name="Videau P."/>
            <person name="Ushijima B."/>
            <person name="Smith A.M."/>
            <person name="Aeby G.S."/>
            <person name="Callahan S.M."/>
            <person name="Belcaid M."/>
        </authorList>
    </citation>
    <scope>NUCLEOTIDE SEQUENCE [LARGE SCALE GENOMIC DNA]</scope>
    <source>
        <strain evidence="2 3">OCN003</strain>
    </source>
</reference>
<dbReference type="KEGG" id="pseo:OM33_00885"/>
<dbReference type="PANTHER" id="PTHR28008:SF1">
    <property type="entry name" value="DOMAIN PROTEIN, PUTATIVE (AFU_ORTHOLOGUE AFUA_3G10980)-RELATED"/>
    <property type="match status" value="1"/>
</dbReference>
<dbReference type="OrthoDB" id="8564037at2"/>
<dbReference type="PANTHER" id="PTHR28008">
    <property type="entry name" value="DOMAIN PROTEIN, PUTATIVE (AFU_ORTHOLOGUE AFUA_3G10980)-RELATED"/>
    <property type="match status" value="1"/>
</dbReference>
<evidence type="ECO:0000313" key="2">
    <source>
        <dbReference type="EMBL" id="AIY63872.1"/>
    </source>
</evidence>
<organism evidence="2 3">
    <name type="scientific">Pseudoalteromonas piratica</name>
    <dbReference type="NCBI Taxonomy" id="1348114"/>
    <lineage>
        <taxon>Bacteria</taxon>
        <taxon>Pseudomonadati</taxon>
        <taxon>Pseudomonadota</taxon>
        <taxon>Gammaproteobacteria</taxon>
        <taxon>Alteromonadales</taxon>
        <taxon>Pseudoalteromonadaceae</taxon>
        <taxon>Pseudoalteromonas</taxon>
    </lineage>
</organism>
<proteinExistence type="predicted"/>
<protein>
    <submittedName>
        <fullName evidence="2">Uncharacterized protein</fullName>
    </submittedName>
</protein>
<name>A0A0A7ECV8_9GAMM</name>
<dbReference type="PROSITE" id="PS51257">
    <property type="entry name" value="PROKAR_LIPOPROTEIN"/>
    <property type="match status" value="1"/>
</dbReference>
<feature type="transmembrane region" description="Helical" evidence="1">
    <location>
        <begin position="86"/>
        <end position="107"/>
    </location>
</feature>
<feature type="transmembrane region" description="Helical" evidence="1">
    <location>
        <begin position="5"/>
        <end position="22"/>
    </location>
</feature>
<feature type="transmembrane region" description="Helical" evidence="1">
    <location>
        <begin position="59"/>
        <end position="80"/>
    </location>
</feature>
<dbReference type="NCBIfam" id="NF037970">
    <property type="entry name" value="vanZ_1"/>
    <property type="match status" value="1"/>
</dbReference>